<gene>
    <name evidence="4" type="ORF">BCR39DRAFT_537282</name>
</gene>
<proteinExistence type="inferred from homology"/>
<feature type="region of interest" description="Disordered" evidence="2">
    <location>
        <begin position="1"/>
        <end position="26"/>
    </location>
</feature>
<dbReference type="SUPFAM" id="SSF46785">
    <property type="entry name" value="Winged helix' DNA-binding domain"/>
    <property type="match status" value="1"/>
</dbReference>
<evidence type="ECO:0000259" key="3">
    <source>
        <dbReference type="Pfam" id="PF00557"/>
    </source>
</evidence>
<dbReference type="InterPro" id="IPR036388">
    <property type="entry name" value="WH-like_DNA-bd_sf"/>
</dbReference>
<protein>
    <submittedName>
        <fullName evidence="4">Peptidase M24, structural domain-containing protein</fullName>
    </submittedName>
</protein>
<feature type="region of interest" description="Disordered" evidence="2">
    <location>
        <begin position="376"/>
        <end position="398"/>
    </location>
</feature>
<evidence type="ECO:0000313" key="5">
    <source>
        <dbReference type="Proteomes" id="UP000193986"/>
    </source>
</evidence>
<keyword evidence="5" id="KW-1185">Reference proteome</keyword>
<evidence type="ECO:0000256" key="2">
    <source>
        <dbReference type="SAM" id="MobiDB-lite"/>
    </source>
</evidence>
<dbReference type="AlphaFoldDB" id="A0A1Y2AZY4"/>
<dbReference type="OrthoDB" id="5876363at2759"/>
<comment type="caution">
    <text evidence="4">The sequence shown here is derived from an EMBL/GenBank/DDBJ whole genome shotgun (WGS) entry which is preliminary data.</text>
</comment>
<dbReference type="Pfam" id="PF00557">
    <property type="entry name" value="Peptidase_M24"/>
    <property type="match status" value="1"/>
</dbReference>
<dbReference type="FunCoup" id="A0A1Y2AZY4">
    <property type="interactions" value="803"/>
</dbReference>
<feature type="compositionally biased region" description="Basic and acidic residues" evidence="2">
    <location>
        <begin position="388"/>
        <end position="398"/>
    </location>
</feature>
<feature type="domain" description="Peptidase M24" evidence="3">
    <location>
        <begin position="36"/>
        <end position="200"/>
    </location>
</feature>
<dbReference type="InterPro" id="IPR000994">
    <property type="entry name" value="Pept_M24"/>
</dbReference>
<dbReference type="SUPFAM" id="SSF55920">
    <property type="entry name" value="Creatinase/aminopeptidase"/>
    <property type="match status" value="1"/>
</dbReference>
<dbReference type="EMBL" id="MCFC01000036">
    <property type="protein sequence ID" value="ORY27797.1"/>
    <property type="molecule type" value="Genomic_DNA"/>
</dbReference>
<comment type="similarity">
    <text evidence="1">Belongs to the peptidase M24 family.</text>
</comment>
<sequence length="398" mass="43066">MSTEPSVDLKKPVEPVDSTADKQEEKGLSGDAITKYTTAGQALADVLKKLIPQITAGKSVLDLCVEGDKIINETVSPLWNKAKNGVKISKGIAFPTTISVNNVVSHFSPLPSDPEILLKDKDVVKIMLGVQIDGYAVTHAETVQLTTKAEGVAADVIKGAFEAAQAAMRTLKIGAKNWDVTDVVEKVAKDYGCSSVEGMLSCQHERNVTDGKKRILLNPSPELKRDHETCTFEEGEVYGVDVLLVTGSDGKAKPDASRTSIYKKADINYQLKMKTSRAVFSEIQKKAGAFPFTLRALDDEKRARMGVQEAVAHGLLKPYDIVQTASGTLVAEFFFTLALLPAGPLLLSPVPSWYSADKVSTEKGIQDEALKTLITQPLRAPKKKKAKTNGESREEPKA</sequence>
<dbReference type="PANTHER" id="PTHR10804:SF11">
    <property type="entry name" value="PROLIFERATION-ASSOCIATED PROTEIN 2G4"/>
    <property type="match status" value="1"/>
</dbReference>
<dbReference type="InterPro" id="IPR036390">
    <property type="entry name" value="WH_DNA-bd_sf"/>
</dbReference>
<dbReference type="Gene3D" id="1.10.10.10">
    <property type="entry name" value="Winged helix-like DNA-binding domain superfamily/Winged helix DNA-binding domain"/>
    <property type="match status" value="1"/>
</dbReference>
<dbReference type="CDD" id="cd01089">
    <property type="entry name" value="PA2G4-like"/>
    <property type="match status" value="1"/>
</dbReference>
<dbReference type="Proteomes" id="UP000193986">
    <property type="component" value="Unassembled WGS sequence"/>
</dbReference>
<organism evidence="4 5">
    <name type="scientific">Naematelia encephala</name>
    <dbReference type="NCBI Taxonomy" id="71784"/>
    <lineage>
        <taxon>Eukaryota</taxon>
        <taxon>Fungi</taxon>
        <taxon>Dikarya</taxon>
        <taxon>Basidiomycota</taxon>
        <taxon>Agaricomycotina</taxon>
        <taxon>Tremellomycetes</taxon>
        <taxon>Tremellales</taxon>
        <taxon>Naemateliaceae</taxon>
        <taxon>Naematelia</taxon>
    </lineage>
</organism>
<dbReference type="InterPro" id="IPR036005">
    <property type="entry name" value="Creatinase/aminopeptidase-like"/>
</dbReference>
<accession>A0A1Y2AZY4</accession>
<evidence type="ECO:0000313" key="4">
    <source>
        <dbReference type="EMBL" id="ORY27797.1"/>
    </source>
</evidence>
<feature type="compositionally biased region" description="Basic and acidic residues" evidence="2">
    <location>
        <begin position="7"/>
        <end position="26"/>
    </location>
</feature>
<dbReference type="PANTHER" id="PTHR10804">
    <property type="entry name" value="PROTEASE FAMILY M24 METHIONYL AMINOPEPTIDASE, AMINOPEPTIDASE P"/>
    <property type="match status" value="1"/>
</dbReference>
<dbReference type="InterPro" id="IPR047113">
    <property type="entry name" value="PA2G4/ARX1"/>
</dbReference>
<name>A0A1Y2AZY4_9TREE</name>
<dbReference type="STRING" id="71784.A0A1Y2AZY4"/>
<dbReference type="Gene3D" id="3.90.230.10">
    <property type="entry name" value="Creatinase/methionine aminopeptidase superfamily"/>
    <property type="match status" value="1"/>
</dbReference>
<dbReference type="InParanoid" id="A0A1Y2AZY4"/>
<evidence type="ECO:0000256" key="1">
    <source>
        <dbReference type="ARBA" id="ARBA00007319"/>
    </source>
</evidence>
<dbReference type="FunFam" id="1.10.10.10:FF:000029">
    <property type="entry name" value="Proliferation-associated 2G4, a"/>
    <property type="match status" value="1"/>
</dbReference>
<reference evidence="4 5" key="1">
    <citation type="submission" date="2016-07" db="EMBL/GenBank/DDBJ databases">
        <title>Pervasive Adenine N6-methylation of Active Genes in Fungi.</title>
        <authorList>
            <consortium name="DOE Joint Genome Institute"/>
            <person name="Mondo S.J."/>
            <person name="Dannebaum R.O."/>
            <person name="Kuo R.C."/>
            <person name="Labutti K."/>
            <person name="Haridas S."/>
            <person name="Kuo A."/>
            <person name="Salamov A."/>
            <person name="Ahrendt S.R."/>
            <person name="Lipzen A."/>
            <person name="Sullivan W."/>
            <person name="Andreopoulos W.B."/>
            <person name="Clum A."/>
            <person name="Lindquist E."/>
            <person name="Daum C."/>
            <person name="Ramamoorthy G.K."/>
            <person name="Gryganskyi A."/>
            <person name="Culley D."/>
            <person name="Magnuson J.K."/>
            <person name="James T.Y."/>
            <person name="O'Malley M.A."/>
            <person name="Stajich J.E."/>
            <person name="Spatafora J.W."/>
            <person name="Visel A."/>
            <person name="Grigoriev I.V."/>
        </authorList>
    </citation>
    <scope>NUCLEOTIDE SEQUENCE [LARGE SCALE GENOMIC DNA]</scope>
    <source>
        <strain evidence="4 5">68-887.2</strain>
    </source>
</reference>